<keyword evidence="3" id="KW-1185">Reference proteome</keyword>
<reference evidence="2" key="1">
    <citation type="journal article" date="2020" name="Stud. Mycol.">
        <title>101 Dothideomycetes genomes: a test case for predicting lifestyles and emergence of pathogens.</title>
        <authorList>
            <person name="Haridas S."/>
            <person name="Albert R."/>
            <person name="Binder M."/>
            <person name="Bloem J."/>
            <person name="Labutti K."/>
            <person name="Salamov A."/>
            <person name="Andreopoulos B."/>
            <person name="Baker S."/>
            <person name="Barry K."/>
            <person name="Bills G."/>
            <person name="Bluhm B."/>
            <person name="Cannon C."/>
            <person name="Castanera R."/>
            <person name="Culley D."/>
            <person name="Daum C."/>
            <person name="Ezra D."/>
            <person name="Gonzalez J."/>
            <person name="Henrissat B."/>
            <person name="Kuo A."/>
            <person name="Liang C."/>
            <person name="Lipzen A."/>
            <person name="Lutzoni F."/>
            <person name="Magnuson J."/>
            <person name="Mondo S."/>
            <person name="Nolan M."/>
            <person name="Ohm R."/>
            <person name="Pangilinan J."/>
            <person name="Park H.-J."/>
            <person name="Ramirez L."/>
            <person name="Alfaro M."/>
            <person name="Sun H."/>
            <person name="Tritt A."/>
            <person name="Yoshinaga Y."/>
            <person name="Zwiers L.-H."/>
            <person name="Turgeon B."/>
            <person name="Goodwin S."/>
            <person name="Spatafora J."/>
            <person name="Crous P."/>
            <person name="Grigoriev I."/>
        </authorList>
    </citation>
    <scope>NUCLEOTIDE SEQUENCE</scope>
    <source>
        <strain evidence="2">CBS 133067</strain>
    </source>
</reference>
<dbReference type="PANTHER" id="PTHR43844:SF2">
    <property type="entry name" value="SYNTHASE, VITAMIN-B12 INDEPENDENT, PUTATIVE (AFU_ORTHOLOGUE AFUA_3G12060)-RELATED"/>
    <property type="match status" value="1"/>
</dbReference>
<protein>
    <submittedName>
        <fullName evidence="2">5-methyltetrahydropteroyltriglutamate-homocysteine methyltransferase</fullName>
    </submittedName>
</protein>
<dbReference type="GO" id="GO:0008270">
    <property type="term" value="F:zinc ion binding"/>
    <property type="evidence" value="ECO:0007669"/>
    <property type="project" value="InterPro"/>
</dbReference>
<keyword evidence="2" id="KW-0489">Methyltransferase</keyword>
<dbReference type="OrthoDB" id="7772923at2759"/>
<dbReference type="GO" id="GO:0009086">
    <property type="term" value="P:methionine biosynthetic process"/>
    <property type="evidence" value="ECO:0007669"/>
    <property type="project" value="InterPro"/>
</dbReference>
<dbReference type="InterPro" id="IPR002629">
    <property type="entry name" value="Met_Synth_C/arc"/>
</dbReference>
<sequence length="397" mass="45264">MPPPFRAEHIGSLIRPQMLLDARKAAHIDQNFQGVSPEIKQATESAISEVVKQQLSRDVRPLTTGEFERHIFYGGFFENIEGFEIRDLPIPEAFRTNFAPTALAKKMGHDTRESPIATGKMKRPKSTYMDDWMHLRNLLPEEQWKECKFTMPPPTQSHIAVKPGMIFTPESGYTSEKEYFSDLAEIYREEMADLYDAGLRDIQVDDPYMTFLLADWYLEGLRLDGEDPDDILDMYIWAHNECLKRRPADLHVGIHLCRGNFAGHHFASGSYDRIAKKMFSYLDYDTYYLEYDTERAGGFEPLKDLPVGKNVVLGVVSTKTPELEDVDECVARIHEAADVIANGQGRTRDEVLRDMGVSPQCGFGSFSLAQPMTDDQQWAKLALVRQIAQKIWGNEAK</sequence>
<name>A0A9P4IJ22_9PEZI</name>
<dbReference type="Gene3D" id="3.20.20.210">
    <property type="match status" value="1"/>
</dbReference>
<evidence type="ECO:0000313" key="3">
    <source>
        <dbReference type="Proteomes" id="UP000799772"/>
    </source>
</evidence>
<dbReference type="CDD" id="cd03311">
    <property type="entry name" value="CIMS_C_terminal_like"/>
    <property type="match status" value="1"/>
</dbReference>
<organism evidence="2 3">
    <name type="scientific">Rhizodiscina lignyota</name>
    <dbReference type="NCBI Taxonomy" id="1504668"/>
    <lineage>
        <taxon>Eukaryota</taxon>
        <taxon>Fungi</taxon>
        <taxon>Dikarya</taxon>
        <taxon>Ascomycota</taxon>
        <taxon>Pezizomycotina</taxon>
        <taxon>Dothideomycetes</taxon>
        <taxon>Pleosporomycetidae</taxon>
        <taxon>Aulographales</taxon>
        <taxon>Rhizodiscinaceae</taxon>
        <taxon>Rhizodiscina</taxon>
    </lineage>
</organism>
<dbReference type="InterPro" id="IPR038071">
    <property type="entry name" value="UROD/MetE-like_sf"/>
</dbReference>
<dbReference type="AlphaFoldDB" id="A0A9P4IJ22"/>
<feature type="domain" description="Cobalamin-independent methionine synthase MetE C-terminal/archaeal" evidence="1">
    <location>
        <begin position="176"/>
        <end position="364"/>
    </location>
</feature>
<dbReference type="Proteomes" id="UP000799772">
    <property type="component" value="Unassembled WGS sequence"/>
</dbReference>
<proteinExistence type="predicted"/>
<dbReference type="GO" id="GO:0003871">
    <property type="term" value="F:5-methyltetrahydropteroyltriglutamate-homocysteine S-methyltransferase activity"/>
    <property type="evidence" value="ECO:0007669"/>
    <property type="project" value="InterPro"/>
</dbReference>
<comment type="caution">
    <text evidence="2">The sequence shown here is derived from an EMBL/GenBank/DDBJ whole genome shotgun (WGS) entry which is preliminary data.</text>
</comment>
<dbReference type="EMBL" id="ML978122">
    <property type="protein sequence ID" value="KAF2102546.1"/>
    <property type="molecule type" value="Genomic_DNA"/>
</dbReference>
<evidence type="ECO:0000259" key="1">
    <source>
        <dbReference type="Pfam" id="PF01717"/>
    </source>
</evidence>
<dbReference type="PANTHER" id="PTHR43844">
    <property type="entry name" value="METHIONINE SYNTHASE"/>
    <property type="match status" value="1"/>
</dbReference>
<dbReference type="Pfam" id="PF01717">
    <property type="entry name" value="Meth_synt_2"/>
    <property type="match status" value="1"/>
</dbReference>
<dbReference type="SUPFAM" id="SSF51726">
    <property type="entry name" value="UROD/MetE-like"/>
    <property type="match status" value="1"/>
</dbReference>
<keyword evidence="2" id="KW-0808">Transferase</keyword>
<evidence type="ECO:0000313" key="2">
    <source>
        <dbReference type="EMBL" id="KAF2102546.1"/>
    </source>
</evidence>
<dbReference type="GO" id="GO:0032259">
    <property type="term" value="P:methylation"/>
    <property type="evidence" value="ECO:0007669"/>
    <property type="project" value="UniProtKB-KW"/>
</dbReference>
<gene>
    <name evidence="2" type="ORF">NA57DRAFT_31952</name>
</gene>
<accession>A0A9P4IJ22</accession>